<keyword evidence="2" id="KW-1185">Reference proteome</keyword>
<gene>
    <name evidence="1" type="ORF">Cflav_PD1460</name>
</gene>
<dbReference type="Proteomes" id="UP000003688">
    <property type="component" value="Unassembled WGS sequence"/>
</dbReference>
<protein>
    <submittedName>
        <fullName evidence="1">Uncharacterized protein</fullName>
    </submittedName>
</protein>
<dbReference type="EMBL" id="ABOX02000049">
    <property type="protein sequence ID" value="EEF58116.1"/>
    <property type="molecule type" value="Genomic_DNA"/>
</dbReference>
<evidence type="ECO:0000313" key="1">
    <source>
        <dbReference type="EMBL" id="EEF58116.1"/>
    </source>
</evidence>
<reference evidence="1 2" key="1">
    <citation type="journal article" date="2011" name="J. Bacteriol.">
        <title>Genome sequence of 'Pedosphaera parvula' Ellin514, an aerobic Verrucomicrobial isolate from pasture soil.</title>
        <authorList>
            <person name="Kant R."/>
            <person name="van Passel M.W."/>
            <person name="Sangwan P."/>
            <person name="Palva A."/>
            <person name="Lucas S."/>
            <person name="Copeland A."/>
            <person name="Lapidus A."/>
            <person name="Glavina Del Rio T."/>
            <person name="Dalin E."/>
            <person name="Tice H."/>
            <person name="Bruce D."/>
            <person name="Goodwin L."/>
            <person name="Pitluck S."/>
            <person name="Chertkov O."/>
            <person name="Larimer F.W."/>
            <person name="Land M.L."/>
            <person name="Hauser L."/>
            <person name="Brettin T.S."/>
            <person name="Detter J.C."/>
            <person name="Han S."/>
            <person name="de Vos W.M."/>
            <person name="Janssen P.H."/>
            <person name="Smidt H."/>
        </authorList>
    </citation>
    <scope>NUCLEOTIDE SEQUENCE [LARGE SCALE GENOMIC DNA]</scope>
    <source>
        <strain evidence="1 2">Ellin514</strain>
    </source>
</reference>
<evidence type="ECO:0000313" key="2">
    <source>
        <dbReference type="Proteomes" id="UP000003688"/>
    </source>
</evidence>
<proteinExistence type="predicted"/>
<sequence length="78" mass="8892">MKTRRIKFAELKSKRKRFGGLDCSVRMADCKSAIQQAASLRYLAGSSVGVENFEWRISSFKLSDFQIIKSNRESSNVK</sequence>
<dbReference type="AlphaFoldDB" id="B9XPT5"/>
<comment type="caution">
    <text evidence="1">The sequence shown here is derived from an EMBL/GenBank/DDBJ whole genome shotgun (WGS) entry which is preliminary data.</text>
</comment>
<dbReference type="STRING" id="320771.Cflav_PD1460"/>
<name>B9XPT5_PEDPL</name>
<accession>B9XPT5</accession>
<organism evidence="1 2">
    <name type="scientific">Pedosphaera parvula (strain Ellin514)</name>
    <dbReference type="NCBI Taxonomy" id="320771"/>
    <lineage>
        <taxon>Bacteria</taxon>
        <taxon>Pseudomonadati</taxon>
        <taxon>Verrucomicrobiota</taxon>
        <taxon>Pedosphaerae</taxon>
        <taxon>Pedosphaerales</taxon>
        <taxon>Pedosphaeraceae</taxon>
        <taxon>Pedosphaera</taxon>
    </lineage>
</organism>